<keyword evidence="4 9" id="KW-0479">Metal-binding</keyword>
<evidence type="ECO:0000256" key="5">
    <source>
        <dbReference type="ARBA" id="ARBA00022801"/>
    </source>
</evidence>
<evidence type="ECO:0000256" key="1">
    <source>
        <dbReference type="ARBA" id="ARBA00010136"/>
    </source>
</evidence>
<proteinExistence type="inferred from homology"/>
<keyword evidence="3 11" id="KW-0645">Protease</keyword>
<dbReference type="InterPro" id="IPR050344">
    <property type="entry name" value="Peptidase_M1_aminopeptidases"/>
</dbReference>
<feature type="domain" description="ERAP1-like C-terminal" evidence="14">
    <location>
        <begin position="538"/>
        <end position="839"/>
    </location>
</feature>
<dbReference type="PANTHER" id="PTHR11533">
    <property type="entry name" value="PROTEASE M1 ZINC METALLOPROTEASE"/>
    <property type="match status" value="1"/>
</dbReference>
<name>A0A9P4Z111_9HYPO</name>
<feature type="binding site" evidence="9">
    <location>
        <position position="341"/>
    </location>
    <ligand>
        <name>Zn(2+)</name>
        <dbReference type="ChEBI" id="CHEBI:29105"/>
        <note>catalytic</note>
    </ligand>
</feature>
<dbReference type="InterPro" id="IPR014782">
    <property type="entry name" value="Peptidase_M1_dom"/>
</dbReference>
<feature type="active site" description="Proton acceptor" evidence="8">
    <location>
        <position position="342"/>
    </location>
</feature>
<dbReference type="EMBL" id="JAANYQ010000003">
    <property type="protein sequence ID" value="KAF4125454.1"/>
    <property type="molecule type" value="Genomic_DNA"/>
</dbReference>
<evidence type="ECO:0000313" key="17">
    <source>
        <dbReference type="Proteomes" id="UP000749293"/>
    </source>
</evidence>
<evidence type="ECO:0000256" key="8">
    <source>
        <dbReference type="PIRSR" id="PIRSR634016-1"/>
    </source>
</evidence>
<evidence type="ECO:0000256" key="9">
    <source>
        <dbReference type="PIRSR" id="PIRSR634016-3"/>
    </source>
</evidence>
<dbReference type="GO" id="GO:0005737">
    <property type="term" value="C:cytoplasm"/>
    <property type="evidence" value="ECO:0007669"/>
    <property type="project" value="TreeGrafter"/>
</dbReference>
<comment type="caution">
    <text evidence="16">The sequence shown here is derived from an EMBL/GenBank/DDBJ whole genome shotgun (WGS) entry which is preliminary data.</text>
</comment>
<evidence type="ECO:0000259" key="14">
    <source>
        <dbReference type="Pfam" id="PF11838"/>
    </source>
</evidence>
<keyword evidence="6 9" id="KW-0862">Zinc</keyword>
<dbReference type="CDD" id="cd09601">
    <property type="entry name" value="M1_APN-Q_like"/>
    <property type="match status" value="1"/>
</dbReference>
<keyword evidence="17" id="KW-1185">Reference proteome</keyword>
<dbReference type="GO" id="GO:0043171">
    <property type="term" value="P:peptide catabolic process"/>
    <property type="evidence" value="ECO:0007669"/>
    <property type="project" value="TreeGrafter"/>
</dbReference>
<dbReference type="Pfam" id="PF11838">
    <property type="entry name" value="ERAP1_C"/>
    <property type="match status" value="1"/>
</dbReference>
<dbReference type="SUPFAM" id="SSF55486">
    <property type="entry name" value="Metalloproteases ('zincins'), catalytic domain"/>
    <property type="match status" value="1"/>
</dbReference>
<feature type="site" description="Transition state stabilizer" evidence="10">
    <location>
        <position position="427"/>
    </location>
</feature>
<dbReference type="FunFam" id="1.10.390.10:FF:000001">
    <property type="entry name" value="Aminopeptidase"/>
    <property type="match status" value="1"/>
</dbReference>
<dbReference type="InterPro" id="IPR027268">
    <property type="entry name" value="Peptidase_M4/M1_CTD_sf"/>
</dbReference>
<protein>
    <recommendedName>
        <fullName evidence="11">Aminopeptidase</fullName>
        <ecNumber evidence="11">3.4.11.-</ecNumber>
    </recommendedName>
</protein>
<evidence type="ECO:0000259" key="15">
    <source>
        <dbReference type="Pfam" id="PF17900"/>
    </source>
</evidence>
<keyword evidence="7 11" id="KW-0482">Metalloprotease</keyword>
<feature type="domain" description="Peptidase M1 membrane alanine aminopeptidase" evidence="13">
    <location>
        <begin position="269"/>
        <end position="486"/>
    </location>
</feature>
<dbReference type="Gene3D" id="1.25.50.20">
    <property type="match status" value="1"/>
</dbReference>
<dbReference type="SUPFAM" id="SSF63737">
    <property type="entry name" value="Leukotriene A4 hydrolase N-terminal domain"/>
    <property type="match status" value="1"/>
</dbReference>
<feature type="compositionally biased region" description="Low complexity" evidence="12">
    <location>
        <begin position="1"/>
        <end position="15"/>
    </location>
</feature>
<dbReference type="InterPro" id="IPR034016">
    <property type="entry name" value="M1_APN-typ"/>
</dbReference>
<evidence type="ECO:0000256" key="7">
    <source>
        <dbReference type="ARBA" id="ARBA00023049"/>
    </source>
</evidence>
<evidence type="ECO:0000256" key="11">
    <source>
        <dbReference type="RuleBase" id="RU364040"/>
    </source>
</evidence>
<comment type="cofactor">
    <cofactor evidence="9 11">
        <name>Zn(2+)</name>
        <dbReference type="ChEBI" id="CHEBI:29105"/>
    </cofactor>
    <text evidence="9 11">Binds 1 zinc ion per subunit.</text>
</comment>
<dbReference type="PANTHER" id="PTHR11533:SF171">
    <property type="entry name" value="AMINOPEPTIDASE"/>
    <property type="match status" value="1"/>
</dbReference>
<evidence type="ECO:0000256" key="10">
    <source>
        <dbReference type="PIRSR" id="PIRSR634016-4"/>
    </source>
</evidence>
<dbReference type="GO" id="GO:0016020">
    <property type="term" value="C:membrane"/>
    <property type="evidence" value="ECO:0007669"/>
    <property type="project" value="TreeGrafter"/>
</dbReference>
<keyword evidence="2 11" id="KW-0031">Aminopeptidase</keyword>
<dbReference type="Pfam" id="PF01433">
    <property type="entry name" value="Peptidase_M1"/>
    <property type="match status" value="1"/>
</dbReference>
<dbReference type="InterPro" id="IPR042097">
    <property type="entry name" value="Aminopeptidase_N-like_N_sf"/>
</dbReference>
<dbReference type="GeneID" id="55970522"/>
<dbReference type="Gene3D" id="1.10.390.10">
    <property type="entry name" value="Neutral Protease Domain 2"/>
    <property type="match status" value="1"/>
</dbReference>
<dbReference type="EC" id="3.4.11.-" evidence="11"/>
<dbReference type="OrthoDB" id="10031169at2759"/>
<sequence length="872" mass="96644">MDAGSNGSNGSNGNSTTPQLPSNSTLDKIDHLVPSAYRLSIYDVRFAPDWNFRGTVAIDGQVTRPISEICLHAVGIRVSRVELSGDSGDAINLSGAATVSDGLLRIRLADQLAPGNVTLTIGYQASIGDSMSGFYRARYRSPPPTPNAIRDGDDSVVLSTHFEPCYARETFPCFDQPHLKATFDIDVEAPDGLTVLSNMPARDEVRLDGVKSGLKRVTFERTPVMSTYLLVWAMADLEYIEGSTRETHRGSRVPVRVYTPPGLARYADFALDCASRVIDLYRDLFSIDYPVSKSDHLIVPEFVSGAMENWGLITYKPTKILFDPATSNNRVRSKAAYVVAHELAHQWFGNLVTMYSWTELWLNEGFATWAGYTAVDHLYPEMDIWSQYVAEIMDDVMKLDSLPTTHAIVAEVEDENAALQMFDQISYFKAGSVLRMLSDHIGPDAFFRGLTDYLNRHAYRNATSEDLWDALSLVSGVDVSKLMDTWIHTPSFPIVCLDPHDRSRVVQRSILPAGEDDAPSVWDVPVKLLTDQGKGLAVNTAHVGYFCIDYDVASLSKAISGPTGATSTDIVGIICDLGTLALNSSKPTSDLLEFIWALKGSDDGSVWLAISRSLFFIRSIFADDDAIQKDLKIFTAHLIHDVRSKLVWGKKEMGYTEAELFKTIIGLGFVADDETIVKETRSSFDRWAAGDASSIVPSLRGAVLSSCVSTGTAEDFEAVQKAFEADPSLDGQEIILSAMGSVGDAGLAIRVLDYAFASDRNVSLQHVPLLGIVMGQNIRCRGIQWDYVKRNWSSFKDRLGRNSTCRDWWIEEALRHFSDIHLADEAEAFFDVHFGASTKKQVEYIRASIVRNAAYKEFAREDVSRWLKSRQY</sequence>
<dbReference type="InterPro" id="IPR024571">
    <property type="entry name" value="ERAP1-like_C_dom"/>
</dbReference>
<dbReference type="Proteomes" id="UP000749293">
    <property type="component" value="Unassembled WGS sequence"/>
</dbReference>
<reference evidence="16" key="1">
    <citation type="submission" date="2020-03" db="EMBL/GenBank/DDBJ databases">
        <title>Site-based positive gene gene selection in Geosmithia morbida across the United States reveals a broad range of putative effectors and factors for local host and environmental adapation.</title>
        <authorList>
            <person name="Onufrak A."/>
            <person name="Murdoch R.W."/>
            <person name="Gazis R."/>
            <person name="Huff M."/>
            <person name="Staton M."/>
            <person name="Klingeman W."/>
            <person name="Hadziabdic D."/>
        </authorList>
    </citation>
    <scope>NUCLEOTIDE SEQUENCE</scope>
    <source>
        <strain evidence="16">1262</strain>
    </source>
</reference>
<evidence type="ECO:0000256" key="2">
    <source>
        <dbReference type="ARBA" id="ARBA00022438"/>
    </source>
</evidence>
<evidence type="ECO:0000313" key="16">
    <source>
        <dbReference type="EMBL" id="KAF4125454.1"/>
    </source>
</evidence>
<feature type="region of interest" description="Disordered" evidence="12">
    <location>
        <begin position="1"/>
        <end position="25"/>
    </location>
</feature>
<dbReference type="GO" id="GO:0070006">
    <property type="term" value="F:metalloaminopeptidase activity"/>
    <property type="evidence" value="ECO:0007669"/>
    <property type="project" value="TreeGrafter"/>
</dbReference>
<dbReference type="Gene3D" id="2.60.40.1730">
    <property type="entry name" value="tricorn interacting facor f3 domain"/>
    <property type="match status" value="1"/>
</dbReference>
<evidence type="ECO:0000259" key="13">
    <source>
        <dbReference type="Pfam" id="PF01433"/>
    </source>
</evidence>
<dbReference type="GO" id="GO:0006508">
    <property type="term" value="P:proteolysis"/>
    <property type="evidence" value="ECO:0007669"/>
    <property type="project" value="UniProtKB-KW"/>
</dbReference>
<keyword evidence="5 11" id="KW-0378">Hydrolase</keyword>
<feature type="binding site" evidence="9">
    <location>
        <position position="364"/>
    </location>
    <ligand>
        <name>Zn(2+)</name>
        <dbReference type="ChEBI" id="CHEBI:29105"/>
        <note>catalytic</note>
    </ligand>
</feature>
<organism evidence="16 17">
    <name type="scientific">Geosmithia morbida</name>
    <dbReference type="NCBI Taxonomy" id="1094350"/>
    <lineage>
        <taxon>Eukaryota</taxon>
        <taxon>Fungi</taxon>
        <taxon>Dikarya</taxon>
        <taxon>Ascomycota</taxon>
        <taxon>Pezizomycotina</taxon>
        <taxon>Sordariomycetes</taxon>
        <taxon>Hypocreomycetidae</taxon>
        <taxon>Hypocreales</taxon>
        <taxon>Bionectriaceae</taxon>
        <taxon>Geosmithia</taxon>
    </lineage>
</organism>
<evidence type="ECO:0000256" key="4">
    <source>
        <dbReference type="ARBA" id="ARBA00022723"/>
    </source>
</evidence>
<evidence type="ECO:0000256" key="3">
    <source>
        <dbReference type="ARBA" id="ARBA00022670"/>
    </source>
</evidence>
<dbReference type="AlphaFoldDB" id="A0A9P4Z111"/>
<dbReference type="GO" id="GO:0008270">
    <property type="term" value="F:zinc ion binding"/>
    <property type="evidence" value="ECO:0007669"/>
    <property type="project" value="UniProtKB-UniRule"/>
</dbReference>
<dbReference type="RefSeq" id="XP_035324106.1">
    <property type="nucleotide sequence ID" value="XM_035466269.1"/>
</dbReference>
<dbReference type="PRINTS" id="PR00756">
    <property type="entry name" value="ALADIPTASE"/>
</dbReference>
<dbReference type="InterPro" id="IPR001930">
    <property type="entry name" value="Peptidase_M1"/>
</dbReference>
<dbReference type="Pfam" id="PF17900">
    <property type="entry name" value="Peptidase_M1_N"/>
    <property type="match status" value="1"/>
</dbReference>
<feature type="compositionally biased region" description="Polar residues" evidence="12">
    <location>
        <begin position="16"/>
        <end position="25"/>
    </location>
</feature>
<dbReference type="InterPro" id="IPR045357">
    <property type="entry name" value="Aminopeptidase_N-like_N"/>
</dbReference>
<accession>A0A9P4Z111</accession>
<evidence type="ECO:0000256" key="12">
    <source>
        <dbReference type="SAM" id="MobiDB-lite"/>
    </source>
</evidence>
<gene>
    <name evidence="16" type="ORF">GMORB2_4294</name>
</gene>
<feature type="binding site" evidence="9">
    <location>
        <position position="345"/>
    </location>
    <ligand>
        <name>Zn(2+)</name>
        <dbReference type="ChEBI" id="CHEBI:29105"/>
        <note>catalytic</note>
    </ligand>
</feature>
<comment type="similarity">
    <text evidence="1 11">Belongs to the peptidase M1 family.</text>
</comment>
<evidence type="ECO:0000256" key="6">
    <source>
        <dbReference type="ARBA" id="ARBA00022833"/>
    </source>
</evidence>
<dbReference type="GO" id="GO:0042277">
    <property type="term" value="F:peptide binding"/>
    <property type="evidence" value="ECO:0007669"/>
    <property type="project" value="TreeGrafter"/>
</dbReference>
<feature type="domain" description="Aminopeptidase N-like N-terminal" evidence="15">
    <location>
        <begin position="41"/>
        <end position="229"/>
    </location>
</feature>